<dbReference type="Proteomes" id="UP000827976">
    <property type="component" value="Chromosome 19"/>
</dbReference>
<organism evidence="1 2">
    <name type="scientific">Dioscorea alata</name>
    <name type="common">Purple yam</name>
    <dbReference type="NCBI Taxonomy" id="55571"/>
    <lineage>
        <taxon>Eukaryota</taxon>
        <taxon>Viridiplantae</taxon>
        <taxon>Streptophyta</taxon>
        <taxon>Embryophyta</taxon>
        <taxon>Tracheophyta</taxon>
        <taxon>Spermatophyta</taxon>
        <taxon>Magnoliopsida</taxon>
        <taxon>Liliopsida</taxon>
        <taxon>Dioscoreales</taxon>
        <taxon>Dioscoreaceae</taxon>
        <taxon>Dioscorea</taxon>
    </lineage>
</organism>
<name>A0ACB7U494_DIOAL</name>
<comment type="caution">
    <text evidence="1">The sequence shown here is derived from an EMBL/GenBank/DDBJ whole genome shotgun (WGS) entry which is preliminary data.</text>
</comment>
<evidence type="ECO:0000313" key="2">
    <source>
        <dbReference type="Proteomes" id="UP000827976"/>
    </source>
</evidence>
<proteinExistence type="predicted"/>
<sequence length="202" mass="20892">MGITTATRILVSVLGLVLVLLSGTICSASRTLESTPKATQKHTNVTSHNLDTANGAGHEGNDTSSVHGLKVGGEKEEYDDHDGKRKHCHYHGYDEDCDDGHGKGDDYGKGRDKGYDSGYGRDGGYDDGYGKGKDKGCDDGYGGGGGFGYGDGYGKGKDRGRDSGYGSGWNGYGYGYGYGGGGGGYEGGYGRRVSAGHATTAP</sequence>
<gene>
    <name evidence="1" type="ORF">IHE45_19G189100</name>
</gene>
<dbReference type="EMBL" id="CM037029">
    <property type="protein sequence ID" value="KAH7655174.1"/>
    <property type="molecule type" value="Genomic_DNA"/>
</dbReference>
<accession>A0ACB7U494</accession>
<reference evidence="2" key="1">
    <citation type="journal article" date="2022" name="Nat. Commun.">
        <title>Chromosome evolution and the genetic basis of agronomically important traits in greater yam.</title>
        <authorList>
            <person name="Bredeson J.V."/>
            <person name="Lyons J.B."/>
            <person name="Oniyinde I.O."/>
            <person name="Okereke N.R."/>
            <person name="Kolade O."/>
            <person name="Nnabue I."/>
            <person name="Nwadili C.O."/>
            <person name="Hribova E."/>
            <person name="Parker M."/>
            <person name="Nwogha J."/>
            <person name="Shu S."/>
            <person name="Carlson J."/>
            <person name="Kariba R."/>
            <person name="Muthemba S."/>
            <person name="Knop K."/>
            <person name="Barton G.J."/>
            <person name="Sherwood A.V."/>
            <person name="Lopez-Montes A."/>
            <person name="Asiedu R."/>
            <person name="Jamnadass R."/>
            <person name="Muchugi A."/>
            <person name="Goodstein D."/>
            <person name="Egesi C.N."/>
            <person name="Featherston J."/>
            <person name="Asfaw A."/>
            <person name="Simpson G.G."/>
            <person name="Dolezel J."/>
            <person name="Hendre P.S."/>
            <person name="Van Deynze A."/>
            <person name="Kumar P.L."/>
            <person name="Obidiegwu J.E."/>
            <person name="Bhattacharjee R."/>
            <person name="Rokhsar D.S."/>
        </authorList>
    </citation>
    <scope>NUCLEOTIDE SEQUENCE [LARGE SCALE GENOMIC DNA]</scope>
    <source>
        <strain evidence="2">cv. TDa95/00328</strain>
    </source>
</reference>
<keyword evidence="2" id="KW-1185">Reference proteome</keyword>
<protein>
    <submittedName>
        <fullName evidence="1">Uncharacterized protein</fullName>
    </submittedName>
</protein>
<evidence type="ECO:0000313" key="1">
    <source>
        <dbReference type="EMBL" id="KAH7655174.1"/>
    </source>
</evidence>